<reference evidence="2 3" key="1">
    <citation type="journal article" date="2019" name="Commun. Biol.">
        <title>The bagworm genome reveals a unique fibroin gene that provides high tensile strength.</title>
        <authorList>
            <person name="Kono N."/>
            <person name="Nakamura H."/>
            <person name="Ohtoshi R."/>
            <person name="Tomita M."/>
            <person name="Numata K."/>
            <person name="Arakawa K."/>
        </authorList>
    </citation>
    <scope>NUCLEOTIDE SEQUENCE [LARGE SCALE GENOMIC DNA]</scope>
</reference>
<comment type="caution">
    <text evidence="2">The sequence shown here is derived from an EMBL/GenBank/DDBJ whole genome shotgun (WGS) entry which is preliminary data.</text>
</comment>
<proteinExistence type="predicted"/>
<name>A0A4C1WWB7_EUMVA</name>
<protein>
    <submittedName>
        <fullName evidence="2">Uncharacterized protein</fullName>
    </submittedName>
</protein>
<evidence type="ECO:0000313" key="3">
    <source>
        <dbReference type="Proteomes" id="UP000299102"/>
    </source>
</evidence>
<organism evidence="2 3">
    <name type="scientific">Eumeta variegata</name>
    <name type="common">Bagworm moth</name>
    <name type="synonym">Eumeta japonica</name>
    <dbReference type="NCBI Taxonomy" id="151549"/>
    <lineage>
        <taxon>Eukaryota</taxon>
        <taxon>Metazoa</taxon>
        <taxon>Ecdysozoa</taxon>
        <taxon>Arthropoda</taxon>
        <taxon>Hexapoda</taxon>
        <taxon>Insecta</taxon>
        <taxon>Pterygota</taxon>
        <taxon>Neoptera</taxon>
        <taxon>Endopterygota</taxon>
        <taxon>Lepidoptera</taxon>
        <taxon>Glossata</taxon>
        <taxon>Ditrysia</taxon>
        <taxon>Tineoidea</taxon>
        <taxon>Psychidae</taxon>
        <taxon>Oiketicinae</taxon>
        <taxon>Eumeta</taxon>
    </lineage>
</organism>
<gene>
    <name evidence="2" type="ORF">EVAR_29774_1</name>
</gene>
<evidence type="ECO:0000256" key="1">
    <source>
        <dbReference type="SAM" id="MobiDB-lite"/>
    </source>
</evidence>
<sequence length="67" mass="7226">MAKLRRTVLAKPLRTIGGLHLLATSQAFEQSTNTNAGSRRDITLKLRPNKLDPESIGAAKNKGSNPT</sequence>
<feature type="region of interest" description="Disordered" evidence="1">
    <location>
        <begin position="30"/>
        <end position="67"/>
    </location>
</feature>
<accession>A0A4C1WWB7</accession>
<dbReference type="AlphaFoldDB" id="A0A4C1WWB7"/>
<evidence type="ECO:0000313" key="2">
    <source>
        <dbReference type="EMBL" id="GBP54932.1"/>
    </source>
</evidence>
<feature type="compositionally biased region" description="Basic and acidic residues" evidence="1">
    <location>
        <begin position="38"/>
        <end position="53"/>
    </location>
</feature>
<dbReference type="EMBL" id="BGZK01000657">
    <property type="protein sequence ID" value="GBP54932.1"/>
    <property type="molecule type" value="Genomic_DNA"/>
</dbReference>
<dbReference type="Proteomes" id="UP000299102">
    <property type="component" value="Unassembled WGS sequence"/>
</dbReference>
<keyword evidence="3" id="KW-1185">Reference proteome</keyword>